<evidence type="ECO:0000259" key="4">
    <source>
        <dbReference type="Pfam" id="PF22725"/>
    </source>
</evidence>
<dbReference type="EMBL" id="AGWL01000007">
    <property type="protein sequence ID" value="EKU94871.1"/>
    <property type="molecule type" value="Genomic_DNA"/>
</dbReference>
<comment type="similarity">
    <text evidence="1">Belongs to the Gfo/Idh/MocA family.</text>
</comment>
<dbReference type="RefSeq" id="WP_007001531.1">
    <property type="nucleotide sequence ID" value="NZ_JH992955.1"/>
</dbReference>
<evidence type="ECO:0000313" key="6">
    <source>
        <dbReference type="Proteomes" id="UP000009888"/>
    </source>
</evidence>
<accession>K9EGA4</accession>
<dbReference type="SUPFAM" id="SSF55347">
    <property type="entry name" value="Glyceraldehyde-3-phosphate dehydrogenase-like, C-terminal domain"/>
    <property type="match status" value="1"/>
</dbReference>
<dbReference type="InterPro" id="IPR055170">
    <property type="entry name" value="GFO_IDH_MocA-like_dom"/>
</dbReference>
<dbReference type="AlphaFoldDB" id="K9EGA4"/>
<keyword evidence="2" id="KW-0560">Oxidoreductase</keyword>
<evidence type="ECO:0000256" key="2">
    <source>
        <dbReference type="ARBA" id="ARBA00023002"/>
    </source>
</evidence>
<dbReference type="InterPro" id="IPR000683">
    <property type="entry name" value="Gfo/Idh/MocA-like_OxRdtase_N"/>
</dbReference>
<proteinExistence type="inferred from homology"/>
<dbReference type="STRING" id="202789.GCA_001457435_00785"/>
<dbReference type="SUPFAM" id="SSF51735">
    <property type="entry name" value="NAD(P)-binding Rossmann-fold domains"/>
    <property type="match status" value="1"/>
</dbReference>
<dbReference type="Gene3D" id="3.40.50.720">
    <property type="entry name" value="NAD(P)-binding Rossmann-like Domain"/>
    <property type="match status" value="1"/>
</dbReference>
<evidence type="ECO:0000256" key="1">
    <source>
        <dbReference type="ARBA" id="ARBA00010928"/>
    </source>
</evidence>
<reference evidence="5 6" key="1">
    <citation type="submission" date="2012-09" db="EMBL/GenBank/DDBJ databases">
        <title>The Genome Sequence of Actinobaculum massiliae ACS-171-V-COL2.</title>
        <authorList>
            <consortium name="The Broad Institute Genome Sequencing Platform"/>
            <person name="Earl A."/>
            <person name="Ward D."/>
            <person name="Feldgarden M."/>
            <person name="Gevers D."/>
            <person name="Saerens B."/>
            <person name="Vaneechoutte M."/>
            <person name="Walker B."/>
            <person name="Young S.K."/>
            <person name="Zeng Q."/>
            <person name="Gargeya S."/>
            <person name="Fitzgerald M."/>
            <person name="Haas B."/>
            <person name="Abouelleil A."/>
            <person name="Alvarado L."/>
            <person name="Arachchi H.M."/>
            <person name="Berlin A."/>
            <person name="Chapman S.B."/>
            <person name="Goldberg J."/>
            <person name="Griggs A."/>
            <person name="Gujja S."/>
            <person name="Hansen M."/>
            <person name="Howarth C."/>
            <person name="Imamovic A."/>
            <person name="Larimer J."/>
            <person name="McCowen C."/>
            <person name="Montmayeur A."/>
            <person name="Murphy C."/>
            <person name="Neiman D."/>
            <person name="Pearson M."/>
            <person name="Priest M."/>
            <person name="Roberts A."/>
            <person name="Saif S."/>
            <person name="Shea T."/>
            <person name="Sisk P."/>
            <person name="Sykes S."/>
            <person name="Wortman J."/>
            <person name="Nusbaum C."/>
            <person name="Birren B."/>
        </authorList>
    </citation>
    <scope>NUCLEOTIDE SEQUENCE [LARGE SCALE GENOMIC DNA]</scope>
    <source>
        <strain evidence="6">ACS-171-V-Col2</strain>
    </source>
</reference>
<dbReference type="Pfam" id="PF01408">
    <property type="entry name" value="GFO_IDH_MocA"/>
    <property type="match status" value="1"/>
</dbReference>
<name>K9EGA4_9ACTO</name>
<evidence type="ECO:0000259" key="3">
    <source>
        <dbReference type="Pfam" id="PF01408"/>
    </source>
</evidence>
<protein>
    <recommendedName>
        <fullName evidence="7">Inositol 2-dehydrogenase</fullName>
    </recommendedName>
</protein>
<dbReference type="InterPro" id="IPR036291">
    <property type="entry name" value="NAD(P)-bd_dom_sf"/>
</dbReference>
<dbReference type="Pfam" id="PF22725">
    <property type="entry name" value="GFO_IDH_MocA_C3"/>
    <property type="match status" value="1"/>
</dbReference>
<dbReference type="Gene3D" id="3.30.360.10">
    <property type="entry name" value="Dihydrodipicolinate Reductase, domain 2"/>
    <property type="match status" value="1"/>
</dbReference>
<comment type="caution">
    <text evidence="5">The sequence shown here is derived from an EMBL/GenBank/DDBJ whole genome shotgun (WGS) entry which is preliminary data.</text>
</comment>
<dbReference type="PATRIC" id="fig|883066.3.peg.1387"/>
<feature type="domain" description="Gfo/Idh/MocA-like oxidoreductase N-terminal" evidence="3">
    <location>
        <begin position="11"/>
        <end position="124"/>
    </location>
</feature>
<dbReference type="HOGENOM" id="CLU_023194_0_2_11"/>
<dbReference type="eggNOG" id="COG0673">
    <property type="taxonomic scope" value="Bacteria"/>
</dbReference>
<evidence type="ECO:0000313" key="5">
    <source>
        <dbReference type="EMBL" id="EKU94871.1"/>
    </source>
</evidence>
<organism evidence="5 6">
    <name type="scientific">Actinobaculum massiliense ACS-171-V-Col2</name>
    <dbReference type="NCBI Taxonomy" id="883066"/>
    <lineage>
        <taxon>Bacteria</taxon>
        <taxon>Bacillati</taxon>
        <taxon>Actinomycetota</taxon>
        <taxon>Actinomycetes</taxon>
        <taxon>Actinomycetales</taxon>
        <taxon>Actinomycetaceae</taxon>
        <taxon>Actinobaculum</taxon>
    </lineage>
</organism>
<evidence type="ECO:0008006" key="7">
    <source>
        <dbReference type="Google" id="ProtNLM"/>
    </source>
</evidence>
<dbReference type="GO" id="GO:0000166">
    <property type="term" value="F:nucleotide binding"/>
    <property type="evidence" value="ECO:0007669"/>
    <property type="project" value="InterPro"/>
</dbReference>
<dbReference type="Proteomes" id="UP000009888">
    <property type="component" value="Unassembled WGS sequence"/>
</dbReference>
<dbReference type="GO" id="GO:0016491">
    <property type="term" value="F:oxidoreductase activity"/>
    <property type="evidence" value="ECO:0007669"/>
    <property type="project" value="UniProtKB-KW"/>
</dbReference>
<dbReference type="PANTHER" id="PTHR42840">
    <property type="entry name" value="NAD(P)-BINDING ROSSMANN-FOLD SUPERFAMILY PROTEIN-RELATED"/>
    <property type="match status" value="1"/>
</dbReference>
<keyword evidence="6" id="KW-1185">Reference proteome</keyword>
<sequence>MTNAYQEGAVRIGQLGVGRAGKMHAKILCTRVSQLFIADPYPGRAQEVKAELESIAGCAEVTIAQVEELEQGVGAGANLDALVITSPTDVHADQIIAGAEQGIPVFCEKPVSTSLAETQRVRREVAGRVPVAIGFQRRFDDAYRLARQHVRDGEVGELRRVIMHTMDQAPAPRSFLAASGGIYVDCLVHDFDVLRWVTGQEVEELFCYGTDLGLADFADFNDPAETVMVLKMAGNVLVTASSSRFNGHGYDVRMELHGTEKTDVVGMDAKLPLRSLEGVSYPEGEPWTDFIARFAVCYQREIEAFLILVEEGGSPASGLDDAVAALEIAEAAKLSYREHRPVALAELRNA</sequence>
<dbReference type="PANTHER" id="PTHR42840:SF3">
    <property type="entry name" value="BINDING ROSSMANN FOLD OXIDOREDUCTASE, PUTATIVE (AFU_ORTHOLOGUE AFUA_2G10240)-RELATED"/>
    <property type="match status" value="1"/>
</dbReference>
<gene>
    <name evidence="5" type="ORF">HMPREF9233_01325</name>
</gene>
<feature type="domain" description="GFO/IDH/MocA-like oxidoreductase" evidence="4">
    <location>
        <begin position="143"/>
        <end position="261"/>
    </location>
</feature>